<dbReference type="Pfam" id="PF01381">
    <property type="entry name" value="HTH_3"/>
    <property type="match status" value="1"/>
</dbReference>
<dbReference type="PROSITE" id="PS51007">
    <property type="entry name" value="CYTC"/>
    <property type="match status" value="1"/>
</dbReference>
<dbReference type="Pfam" id="PF04542">
    <property type="entry name" value="Sigma70_r2"/>
    <property type="match status" value="1"/>
</dbReference>
<dbReference type="GO" id="GO:0020037">
    <property type="term" value="F:heme binding"/>
    <property type="evidence" value="ECO:0007669"/>
    <property type="project" value="InterPro"/>
</dbReference>
<evidence type="ECO:0000256" key="3">
    <source>
        <dbReference type="ARBA" id="ARBA00022723"/>
    </source>
</evidence>
<dbReference type="InterPro" id="IPR014284">
    <property type="entry name" value="RNA_pol_sigma-70_dom"/>
</dbReference>
<proteinExistence type="inferred from homology"/>
<sequence>MNRAALVIVSGAVLGLGGLYGCQSSGVSSEEGWGFVSFEEQAAFGGSVYGANCAECHGNAGQGTMEAPRLVGEGALPLRQGRGSARTGEFRTAMDVAAFVTANMPPNEEDRAEIGAREYWAVLAFALRANGVSLDEPVMTSVTAQLEWGACCPWADPPTDEQVVARVLGGDAGAFELLMRRHNRRLYRVARAVLRSDADAEDALQEAYLRAYASLGTFEGRASVATWLSRIVYHEALRRGKKERAVRTTIRTFGERTAGGGDGGGGGDDAGRGVALRESANAAVRAIDALPESMRVVAVLRLVQELSTRETALSLGMTELGVRVTLHRARRRLAKALDAEGGSGFAEAMPFDGARCDRVVAGVMGRTIVAIEKGKYSPSQELAFRISEVFRVSIEGIFWEEAWVKGEWVRMEWGK</sequence>
<dbReference type="InterPro" id="IPR013324">
    <property type="entry name" value="RNA_pol_sigma_r3/r4-like"/>
</dbReference>
<keyword evidence="7" id="KW-0804">Transcription</keyword>
<evidence type="ECO:0000256" key="2">
    <source>
        <dbReference type="ARBA" id="ARBA00022617"/>
    </source>
</evidence>
<dbReference type="PROSITE" id="PS50943">
    <property type="entry name" value="HTH_CROC1"/>
    <property type="match status" value="1"/>
</dbReference>
<feature type="domain" description="HTH cro/C1-type" evidence="10">
    <location>
        <begin position="361"/>
        <end position="397"/>
    </location>
</feature>
<keyword evidence="6" id="KW-0731">Sigma factor</keyword>
<feature type="chain" id="PRO_5032571449" evidence="9">
    <location>
        <begin position="25"/>
        <end position="415"/>
    </location>
</feature>
<gene>
    <name evidence="12" type="primary">sigX</name>
    <name evidence="12" type="ORF">SNEC2469_LOCUS15834</name>
</gene>
<evidence type="ECO:0000259" key="10">
    <source>
        <dbReference type="PROSITE" id="PS50943"/>
    </source>
</evidence>
<evidence type="ECO:0000256" key="5">
    <source>
        <dbReference type="ARBA" id="ARBA00023015"/>
    </source>
</evidence>
<protein>
    <submittedName>
        <fullName evidence="12">SigX protein</fullName>
    </submittedName>
</protein>
<feature type="domain" description="Cytochrome c" evidence="11">
    <location>
        <begin position="40"/>
        <end position="213"/>
    </location>
</feature>
<dbReference type="Gene3D" id="1.10.760.10">
    <property type="entry name" value="Cytochrome c-like domain"/>
    <property type="match status" value="1"/>
</dbReference>
<dbReference type="InterPro" id="IPR013325">
    <property type="entry name" value="RNA_pol_sigma_r2"/>
</dbReference>
<dbReference type="GO" id="GO:0003677">
    <property type="term" value="F:DNA binding"/>
    <property type="evidence" value="ECO:0007669"/>
    <property type="project" value="InterPro"/>
</dbReference>
<dbReference type="SUPFAM" id="SSF88946">
    <property type="entry name" value="Sigma2 domain of RNA polymerase sigma factors"/>
    <property type="match status" value="1"/>
</dbReference>
<dbReference type="NCBIfam" id="NF008888">
    <property type="entry name" value="PRK11922.1"/>
    <property type="match status" value="1"/>
</dbReference>
<evidence type="ECO:0000256" key="7">
    <source>
        <dbReference type="ARBA" id="ARBA00023163"/>
    </source>
</evidence>
<dbReference type="Gene3D" id="1.10.260.40">
    <property type="entry name" value="lambda repressor-like DNA-binding domains"/>
    <property type="match status" value="1"/>
</dbReference>
<evidence type="ECO:0000313" key="12">
    <source>
        <dbReference type="EMBL" id="CAE7549728.1"/>
    </source>
</evidence>
<keyword evidence="9" id="KW-0732">Signal</keyword>
<dbReference type="InterPro" id="IPR001387">
    <property type="entry name" value="Cro/C1-type_HTH"/>
</dbReference>
<accession>A0A812TZ50</accession>
<dbReference type="CDD" id="cd00093">
    <property type="entry name" value="HTH_XRE"/>
    <property type="match status" value="1"/>
</dbReference>
<dbReference type="Pfam" id="PF13442">
    <property type="entry name" value="Cytochrome_CBB3"/>
    <property type="match status" value="1"/>
</dbReference>
<name>A0A812TZ50_9DINO</name>
<dbReference type="SUPFAM" id="SSF46626">
    <property type="entry name" value="Cytochrome c"/>
    <property type="match status" value="1"/>
</dbReference>
<dbReference type="InterPro" id="IPR013249">
    <property type="entry name" value="RNA_pol_sigma70_r4_t2"/>
</dbReference>
<evidence type="ECO:0000256" key="1">
    <source>
        <dbReference type="ARBA" id="ARBA00010641"/>
    </source>
</evidence>
<dbReference type="GO" id="GO:0009055">
    <property type="term" value="F:electron transfer activity"/>
    <property type="evidence" value="ECO:0007669"/>
    <property type="project" value="InterPro"/>
</dbReference>
<dbReference type="EMBL" id="CAJNJA010025808">
    <property type="protein sequence ID" value="CAE7549728.1"/>
    <property type="molecule type" value="Genomic_DNA"/>
</dbReference>
<dbReference type="InterPro" id="IPR036388">
    <property type="entry name" value="WH-like_DNA-bd_sf"/>
</dbReference>
<dbReference type="PANTHER" id="PTHR43133">
    <property type="entry name" value="RNA POLYMERASE ECF-TYPE SIGMA FACTO"/>
    <property type="match status" value="1"/>
</dbReference>
<evidence type="ECO:0000259" key="11">
    <source>
        <dbReference type="PROSITE" id="PS51007"/>
    </source>
</evidence>
<dbReference type="Pfam" id="PF08281">
    <property type="entry name" value="Sigma70_r4_2"/>
    <property type="match status" value="1"/>
</dbReference>
<dbReference type="NCBIfam" id="TIGR02937">
    <property type="entry name" value="sigma70-ECF"/>
    <property type="match status" value="1"/>
</dbReference>
<keyword evidence="2 8" id="KW-0349">Heme</keyword>
<keyword evidence="13" id="KW-1185">Reference proteome</keyword>
<dbReference type="InterPro" id="IPR007627">
    <property type="entry name" value="RNA_pol_sigma70_r2"/>
</dbReference>
<evidence type="ECO:0000256" key="8">
    <source>
        <dbReference type="PROSITE-ProRule" id="PRU00433"/>
    </source>
</evidence>
<keyword evidence="4 8" id="KW-0408">Iron</keyword>
<reference evidence="12" key="1">
    <citation type="submission" date="2021-02" db="EMBL/GenBank/DDBJ databases">
        <authorList>
            <person name="Dougan E. K."/>
            <person name="Rhodes N."/>
            <person name="Thang M."/>
            <person name="Chan C."/>
        </authorList>
    </citation>
    <scope>NUCLEOTIDE SEQUENCE</scope>
</reference>
<keyword evidence="5" id="KW-0805">Transcription regulation</keyword>
<dbReference type="Gene3D" id="1.10.1740.10">
    <property type="match status" value="1"/>
</dbReference>
<feature type="signal peptide" evidence="9">
    <location>
        <begin position="1"/>
        <end position="24"/>
    </location>
</feature>
<dbReference type="GO" id="GO:0046872">
    <property type="term" value="F:metal ion binding"/>
    <property type="evidence" value="ECO:0007669"/>
    <property type="project" value="UniProtKB-KW"/>
</dbReference>
<dbReference type="AlphaFoldDB" id="A0A812TZ50"/>
<dbReference type="SUPFAM" id="SSF88659">
    <property type="entry name" value="Sigma3 and sigma4 domains of RNA polymerase sigma factors"/>
    <property type="match status" value="1"/>
</dbReference>
<comment type="similarity">
    <text evidence="1">Belongs to the sigma-70 factor family. ECF subfamily.</text>
</comment>
<dbReference type="Proteomes" id="UP000601435">
    <property type="component" value="Unassembled WGS sequence"/>
</dbReference>
<comment type="caution">
    <text evidence="12">The sequence shown here is derived from an EMBL/GenBank/DDBJ whole genome shotgun (WGS) entry which is preliminary data.</text>
</comment>
<dbReference type="GO" id="GO:0016987">
    <property type="term" value="F:sigma factor activity"/>
    <property type="evidence" value="ECO:0007669"/>
    <property type="project" value="UniProtKB-KW"/>
</dbReference>
<evidence type="ECO:0000256" key="9">
    <source>
        <dbReference type="SAM" id="SignalP"/>
    </source>
</evidence>
<dbReference type="CDD" id="cd06171">
    <property type="entry name" value="Sigma70_r4"/>
    <property type="match status" value="1"/>
</dbReference>
<organism evidence="12 13">
    <name type="scientific">Symbiodinium necroappetens</name>
    <dbReference type="NCBI Taxonomy" id="1628268"/>
    <lineage>
        <taxon>Eukaryota</taxon>
        <taxon>Sar</taxon>
        <taxon>Alveolata</taxon>
        <taxon>Dinophyceae</taxon>
        <taxon>Suessiales</taxon>
        <taxon>Symbiodiniaceae</taxon>
        <taxon>Symbiodinium</taxon>
    </lineage>
</organism>
<dbReference type="OrthoDB" id="10669162at2759"/>
<evidence type="ECO:0000313" key="13">
    <source>
        <dbReference type="Proteomes" id="UP000601435"/>
    </source>
</evidence>
<dbReference type="InterPro" id="IPR009056">
    <property type="entry name" value="Cyt_c-like_dom"/>
</dbReference>
<dbReference type="InterPro" id="IPR039425">
    <property type="entry name" value="RNA_pol_sigma-70-like"/>
</dbReference>
<dbReference type="InterPro" id="IPR010982">
    <property type="entry name" value="Lambda_DNA-bd_dom_sf"/>
</dbReference>
<dbReference type="PANTHER" id="PTHR43133:SF51">
    <property type="entry name" value="RNA POLYMERASE SIGMA FACTOR"/>
    <property type="match status" value="1"/>
</dbReference>
<keyword evidence="3 8" id="KW-0479">Metal-binding</keyword>
<evidence type="ECO:0000256" key="6">
    <source>
        <dbReference type="ARBA" id="ARBA00023082"/>
    </source>
</evidence>
<dbReference type="SUPFAM" id="SSF47413">
    <property type="entry name" value="lambda repressor-like DNA-binding domains"/>
    <property type="match status" value="1"/>
</dbReference>
<dbReference type="InterPro" id="IPR036909">
    <property type="entry name" value="Cyt_c-like_dom_sf"/>
</dbReference>
<dbReference type="GO" id="GO:0006352">
    <property type="term" value="P:DNA-templated transcription initiation"/>
    <property type="evidence" value="ECO:0007669"/>
    <property type="project" value="InterPro"/>
</dbReference>
<dbReference type="Gene3D" id="1.10.10.10">
    <property type="entry name" value="Winged helix-like DNA-binding domain superfamily/Winged helix DNA-binding domain"/>
    <property type="match status" value="1"/>
</dbReference>
<dbReference type="PROSITE" id="PS51257">
    <property type="entry name" value="PROKAR_LIPOPROTEIN"/>
    <property type="match status" value="1"/>
</dbReference>
<evidence type="ECO:0000256" key="4">
    <source>
        <dbReference type="ARBA" id="ARBA00023004"/>
    </source>
</evidence>